<feature type="domain" description="Methyltransferase" evidence="1">
    <location>
        <begin position="41"/>
        <end position="136"/>
    </location>
</feature>
<evidence type="ECO:0000313" key="2">
    <source>
        <dbReference type="EMBL" id="QEH62030.1"/>
    </source>
</evidence>
<dbReference type="AlphaFoldDB" id="A0A5B9Y4Z5"/>
<name>A0A5B9Y4Z5_9MOLU</name>
<dbReference type="InterPro" id="IPR029063">
    <property type="entry name" value="SAM-dependent_MTases_sf"/>
</dbReference>
<dbReference type="SUPFAM" id="SSF53335">
    <property type="entry name" value="S-adenosyl-L-methionine-dependent methyltransferases"/>
    <property type="match status" value="1"/>
</dbReference>
<dbReference type="CDD" id="cd02440">
    <property type="entry name" value="AdoMet_MTases"/>
    <property type="match status" value="1"/>
</dbReference>
<dbReference type="RefSeq" id="WP_166508401.1">
    <property type="nucleotide sequence ID" value="NZ_CP043026.1"/>
</dbReference>
<dbReference type="Pfam" id="PF13649">
    <property type="entry name" value="Methyltransf_25"/>
    <property type="match status" value="1"/>
</dbReference>
<organism evidence="2 3">
    <name type="scientific">Spiroplasma chinense</name>
    <dbReference type="NCBI Taxonomy" id="216932"/>
    <lineage>
        <taxon>Bacteria</taxon>
        <taxon>Bacillati</taxon>
        <taxon>Mycoplasmatota</taxon>
        <taxon>Mollicutes</taxon>
        <taxon>Entomoplasmatales</taxon>
        <taxon>Spiroplasmataceae</taxon>
        <taxon>Spiroplasma</taxon>
    </lineage>
</organism>
<dbReference type="KEGG" id="schi:SCHIN_v1c08350"/>
<keyword evidence="2" id="KW-0808">Transferase</keyword>
<dbReference type="Gene3D" id="3.40.50.150">
    <property type="entry name" value="Vaccinia Virus protein VP39"/>
    <property type="match status" value="1"/>
</dbReference>
<keyword evidence="2" id="KW-0489">Methyltransferase</keyword>
<dbReference type="Proteomes" id="UP000323144">
    <property type="component" value="Chromosome"/>
</dbReference>
<reference evidence="2 3" key="1">
    <citation type="submission" date="2019-08" db="EMBL/GenBank/DDBJ databases">
        <title>Complete genome sequence of Spiroplasma chinense CCH (DSM 19755).</title>
        <authorList>
            <person name="Shen H.-Y."/>
            <person name="Lin Y.-C."/>
            <person name="Chou L."/>
            <person name="Kuo C.-H."/>
        </authorList>
    </citation>
    <scope>NUCLEOTIDE SEQUENCE [LARGE SCALE GENOMIC DNA]</scope>
    <source>
        <strain evidence="2 3">CCH</strain>
    </source>
</reference>
<protein>
    <submittedName>
        <fullName evidence="2">Methyltransferase</fullName>
    </submittedName>
</protein>
<evidence type="ECO:0000259" key="1">
    <source>
        <dbReference type="Pfam" id="PF13649"/>
    </source>
</evidence>
<keyword evidence="3" id="KW-1185">Reference proteome</keyword>
<proteinExistence type="predicted"/>
<dbReference type="GO" id="GO:0032259">
    <property type="term" value="P:methylation"/>
    <property type="evidence" value="ECO:0007669"/>
    <property type="project" value="UniProtKB-KW"/>
</dbReference>
<gene>
    <name evidence="2" type="ORF">SCHIN_v1c08350</name>
</gene>
<accession>A0A5B9Y4Z5</accession>
<dbReference type="InterPro" id="IPR041698">
    <property type="entry name" value="Methyltransf_25"/>
</dbReference>
<dbReference type="GO" id="GO:0008168">
    <property type="term" value="F:methyltransferase activity"/>
    <property type="evidence" value="ECO:0007669"/>
    <property type="project" value="UniProtKB-KW"/>
</dbReference>
<dbReference type="EMBL" id="CP043026">
    <property type="protein sequence ID" value="QEH62030.1"/>
    <property type="molecule type" value="Genomic_DNA"/>
</dbReference>
<evidence type="ECO:0000313" key="3">
    <source>
        <dbReference type="Proteomes" id="UP000323144"/>
    </source>
</evidence>
<sequence>MENKYQKYSSLLYDATKPPGTSVDGDLEFYKEYILPVEGKVLEAGVGNGRMLIPFLKYKVDIIGIDKSNEMLELCEEHLKNNNLKSELICQSLETFCRPDEFEAIIMPNASFNLIETREKALIILQNYFTSLKKNGFVMIDLIFPSEFKVGVSHKLKHNVFDLEIEVENISKSINWEEQYSLTEVNYYIDSTLKETQNFKMSWYGIEEFKMILSNLGFSKIEVIKNYNKKSFINLKTATFIAYK</sequence>
<dbReference type="Gene3D" id="2.20.25.110">
    <property type="entry name" value="S-adenosyl-L-methionine-dependent methyltransferases"/>
    <property type="match status" value="1"/>
</dbReference>